<name>W4JVJ7_HETIT</name>
<dbReference type="eggNOG" id="ENOG502T2IB">
    <property type="taxonomic scope" value="Eukaryota"/>
</dbReference>
<evidence type="ECO:0000256" key="1">
    <source>
        <dbReference type="SAM" id="MobiDB-lite"/>
    </source>
</evidence>
<feature type="transmembrane region" description="Helical" evidence="2">
    <location>
        <begin position="12"/>
        <end position="31"/>
    </location>
</feature>
<dbReference type="STRING" id="747525.W4JVJ7"/>
<keyword evidence="2" id="KW-1133">Transmembrane helix</keyword>
<dbReference type="GeneID" id="20672964"/>
<dbReference type="HOGENOM" id="CLU_2469371_0_0_1"/>
<evidence type="ECO:0000313" key="4">
    <source>
        <dbReference type="Proteomes" id="UP000030671"/>
    </source>
</evidence>
<accession>W4JVJ7</accession>
<reference evidence="3 4" key="1">
    <citation type="journal article" date="2012" name="New Phytol.">
        <title>Insight into trade-off between wood decay and parasitism from the genome of a fungal forest pathogen.</title>
        <authorList>
            <person name="Olson A."/>
            <person name="Aerts A."/>
            <person name="Asiegbu F."/>
            <person name="Belbahri L."/>
            <person name="Bouzid O."/>
            <person name="Broberg A."/>
            <person name="Canback B."/>
            <person name="Coutinho P.M."/>
            <person name="Cullen D."/>
            <person name="Dalman K."/>
            <person name="Deflorio G."/>
            <person name="van Diepen L.T."/>
            <person name="Dunand C."/>
            <person name="Duplessis S."/>
            <person name="Durling M."/>
            <person name="Gonthier P."/>
            <person name="Grimwood J."/>
            <person name="Fossdal C.G."/>
            <person name="Hansson D."/>
            <person name="Henrissat B."/>
            <person name="Hietala A."/>
            <person name="Himmelstrand K."/>
            <person name="Hoffmeister D."/>
            <person name="Hogberg N."/>
            <person name="James T.Y."/>
            <person name="Karlsson M."/>
            <person name="Kohler A."/>
            <person name="Kues U."/>
            <person name="Lee Y.H."/>
            <person name="Lin Y.C."/>
            <person name="Lind M."/>
            <person name="Lindquist E."/>
            <person name="Lombard V."/>
            <person name="Lucas S."/>
            <person name="Lunden K."/>
            <person name="Morin E."/>
            <person name="Murat C."/>
            <person name="Park J."/>
            <person name="Raffaello T."/>
            <person name="Rouze P."/>
            <person name="Salamov A."/>
            <person name="Schmutz J."/>
            <person name="Solheim H."/>
            <person name="Stahlberg J."/>
            <person name="Velez H."/>
            <person name="de Vries R.P."/>
            <person name="Wiebenga A."/>
            <person name="Woodward S."/>
            <person name="Yakovlev I."/>
            <person name="Garbelotto M."/>
            <person name="Martin F."/>
            <person name="Grigoriev I.V."/>
            <person name="Stenlid J."/>
        </authorList>
    </citation>
    <scope>NUCLEOTIDE SEQUENCE [LARGE SCALE GENOMIC DNA]</scope>
    <source>
        <strain evidence="3 4">TC 32-1</strain>
    </source>
</reference>
<gene>
    <name evidence="3" type="ORF">HETIRDRAFT_411690</name>
</gene>
<dbReference type="KEGG" id="hir:HETIRDRAFT_411690"/>
<dbReference type="OrthoDB" id="3784821at2759"/>
<organism evidence="3 4">
    <name type="scientific">Heterobasidion irregulare (strain TC 32-1)</name>
    <dbReference type="NCBI Taxonomy" id="747525"/>
    <lineage>
        <taxon>Eukaryota</taxon>
        <taxon>Fungi</taxon>
        <taxon>Dikarya</taxon>
        <taxon>Basidiomycota</taxon>
        <taxon>Agaricomycotina</taxon>
        <taxon>Agaricomycetes</taxon>
        <taxon>Russulales</taxon>
        <taxon>Bondarzewiaceae</taxon>
        <taxon>Heterobasidion</taxon>
        <taxon>Heterobasidion annosum species complex</taxon>
    </lineage>
</organism>
<sequence>MASQKLSPQGKRLRTIIITIPIIVASSLVLYERLVQGKPQRTISRTHEKGEGRILDLRKVDGEPHSHSHSHSHSQKEDGGGEGFEKDR</sequence>
<dbReference type="AlphaFoldDB" id="W4JVJ7"/>
<proteinExistence type="predicted"/>
<dbReference type="Proteomes" id="UP000030671">
    <property type="component" value="Unassembled WGS sequence"/>
</dbReference>
<dbReference type="RefSeq" id="XP_009551000.1">
    <property type="nucleotide sequence ID" value="XM_009552705.1"/>
</dbReference>
<feature type="compositionally biased region" description="Basic and acidic residues" evidence="1">
    <location>
        <begin position="74"/>
        <end position="88"/>
    </location>
</feature>
<evidence type="ECO:0000313" key="3">
    <source>
        <dbReference type="EMBL" id="ETW77504.1"/>
    </source>
</evidence>
<evidence type="ECO:0000256" key="2">
    <source>
        <dbReference type="SAM" id="Phobius"/>
    </source>
</evidence>
<keyword evidence="2" id="KW-0472">Membrane</keyword>
<dbReference type="EMBL" id="KI925463">
    <property type="protein sequence ID" value="ETW77504.1"/>
    <property type="molecule type" value="Genomic_DNA"/>
</dbReference>
<keyword evidence="2" id="KW-0812">Transmembrane</keyword>
<dbReference type="InParanoid" id="W4JVJ7"/>
<keyword evidence="4" id="KW-1185">Reference proteome</keyword>
<protein>
    <submittedName>
        <fullName evidence="3">Uncharacterized protein</fullName>
    </submittedName>
</protein>
<feature type="region of interest" description="Disordered" evidence="1">
    <location>
        <begin position="38"/>
        <end position="88"/>
    </location>
</feature>
<feature type="compositionally biased region" description="Basic and acidic residues" evidence="1">
    <location>
        <begin position="45"/>
        <end position="66"/>
    </location>
</feature>